<dbReference type="PANTHER" id="PTHR30189">
    <property type="entry name" value="LPS-ASSEMBLY PROTEIN"/>
    <property type="match status" value="1"/>
</dbReference>
<dbReference type="InterPro" id="IPR050218">
    <property type="entry name" value="LptD"/>
</dbReference>
<dbReference type="STRING" id="454171.CP488_00483"/>
<feature type="signal peptide" evidence="1">
    <location>
        <begin position="1"/>
        <end position="21"/>
    </location>
</feature>
<proteinExistence type="predicted"/>
<keyword evidence="1" id="KW-0732">Signal</keyword>
<dbReference type="HOGENOM" id="CLU_348753_0_0_0"/>
<dbReference type="OrthoDB" id="9760225at2"/>
<dbReference type="InParanoid" id="S0ETK4"/>
<feature type="chain" id="PRO_5004496377" description="Organic solvent tolerance protein OstA" evidence="1">
    <location>
        <begin position="22"/>
        <end position="808"/>
    </location>
</feature>
<dbReference type="RefSeq" id="WP_016482057.1">
    <property type="nucleotide sequence ID" value="NC_021487.1"/>
</dbReference>
<name>S0ETK4_CHTCT</name>
<gene>
    <name evidence="2" type="ORF">CCALI_00670</name>
</gene>
<dbReference type="GO" id="GO:1990351">
    <property type="term" value="C:transporter complex"/>
    <property type="evidence" value="ECO:0007669"/>
    <property type="project" value="TreeGrafter"/>
</dbReference>
<dbReference type="EMBL" id="HF951689">
    <property type="protein sequence ID" value="CCW34495.1"/>
    <property type="molecule type" value="Genomic_DNA"/>
</dbReference>
<dbReference type="eggNOG" id="COG1452">
    <property type="taxonomic scope" value="Bacteria"/>
</dbReference>
<sequence>MPIVVSLVLLKLWALFAPLQASPPVSSSTPPPSAFFHPPSPPPQQPFQIHLQGPFSISPDGVYHVSGGISISYLGTTISADRMDGSFKNGFLFSGNARIERNGISATADTIFFYPPDGSFRLGNPHGMLTPSLFNGNIYSPIFLKGQELEGNQSGYLFGQSLSATTCTLPTPHYQLQIGSAELIPYQKLTLRKVSIFFFGVKLLTLPELVIPLNQRLPKRPRTNYLPEFGQNIDEGYFARFPYAFAEGRDAAGLIRLDVTQKRGIGYRFEQEYLAGKQTTQTTPTNEAYSADNGVLVSAYGYGSIGNRLPRLGTGLGPTNGGLFSLQGYLSQGFNTNFSASFKHQQNIGSNNRIAIDSELQRNSYTFGTGTVSYDTQTTRFDFNHTDPLHGTDGDLTLNLATSFSPGFFSRQLTGSLKQDFLFGSSGSTHNSLSFDLELSDLLSGGSGLSSKSERLDENFSYQHDSREYALSLVANGSTPIGVQTGGTFGVLQKLPELKMDVNTYRFRGGWLQKLPATLELGVGQYSEPGSEVNTDRVLLGLNTQPITLLTGRTELTTALGFEQRFYGDGAAQYRLHDDMHLRQHIAGRSGFDIDYVYDQPEGATPFYFDQLRRSHYLSFDGGYLDDPHFQFTARVGYDLTHSPGTLPWQSLSTRLMWRPTPSVRFDATQVYDPNRGRFFALVNQLSLRGKNDFGLDILANIDPQQPGIRRKITQLNTQFSIPIGRAWRINGLYLYNGLTGSFTAQNLQIIHDWDCLEMSLTYTNNVGGFRPERAFYLSIRITAFPFFRAFGYGPAGQALGTGIGSLY</sequence>
<keyword evidence="3" id="KW-1185">Reference proteome</keyword>
<dbReference type="PANTHER" id="PTHR30189:SF1">
    <property type="entry name" value="LPS-ASSEMBLY PROTEIN LPTD"/>
    <property type="match status" value="1"/>
</dbReference>
<reference evidence="3" key="1">
    <citation type="submission" date="2013-03" db="EMBL/GenBank/DDBJ databases">
        <title>Genome sequence of Chthonomonas calidirosea, the first sequenced genome from the Armatimonadetes phylum (formally candidate division OP10).</title>
        <authorList>
            <person name="Lee K.C.Y."/>
            <person name="Morgan X.C."/>
            <person name="Dunfield P.F."/>
            <person name="Tamas I."/>
            <person name="Houghton K.M."/>
            <person name="Vyssotski M."/>
            <person name="Ryan J.L.J."/>
            <person name="Lagutin K."/>
            <person name="McDonald I.R."/>
            <person name="Stott M.B."/>
        </authorList>
    </citation>
    <scope>NUCLEOTIDE SEQUENCE [LARGE SCALE GENOMIC DNA]</scope>
    <source>
        <strain evidence="3">DSM 23976 / ICMP 18418 / T49</strain>
    </source>
</reference>
<dbReference type="AlphaFoldDB" id="S0ETK4"/>
<dbReference type="Proteomes" id="UP000014227">
    <property type="component" value="Chromosome I"/>
</dbReference>
<accession>S0ETK4</accession>
<dbReference type="GO" id="GO:0009279">
    <property type="term" value="C:cell outer membrane"/>
    <property type="evidence" value="ECO:0007669"/>
    <property type="project" value="TreeGrafter"/>
</dbReference>
<evidence type="ECO:0000256" key="1">
    <source>
        <dbReference type="SAM" id="SignalP"/>
    </source>
</evidence>
<evidence type="ECO:0008006" key="4">
    <source>
        <dbReference type="Google" id="ProtNLM"/>
    </source>
</evidence>
<evidence type="ECO:0000313" key="3">
    <source>
        <dbReference type="Proteomes" id="UP000014227"/>
    </source>
</evidence>
<dbReference type="PATRIC" id="fig|1303518.3.peg.676"/>
<organism evidence="2 3">
    <name type="scientific">Chthonomonas calidirosea (strain DSM 23976 / ICMP 18418 / T49)</name>
    <dbReference type="NCBI Taxonomy" id="1303518"/>
    <lineage>
        <taxon>Bacteria</taxon>
        <taxon>Bacillati</taxon>
        <taxon>Armatimonadota</taxon>
        <taxon>Chthonomonadia</taxon>
        <taxon>Chthonomonadales</taxon>
        <taxon>Chthonomonadaceae</taxon>
        <taxon>Chthonomonas</taxon>
    </lineage>
</organism>
<dbReference type="KEGG" id="ccz:CCALI_00670"/>
<evidence type="ECO:0000313" key="2">
    <source>
        <dbReference type="EMBL" id="CCW34495.1"/>
    </source>
</evidence>
<protein>
    <recommendedName>
        <fullName evidence="4">Organic solvent tolerance protein OstA</fullName>
    </recommendedName>
</protein>